<dbReference type="OrthoDB" id="5363652at2"/>
<dbReference type="InterPro" id="IPR011664">
    <property type="entry name" value="Abi_system_AbiD/AbiF-like"/>
</dbReference>
<gene>
    <name evidence="1" type="ORF">DW060_04185</name>
</gene>
<dbReference type="AlphaFoldDB" id="A0A415GNV0"/>
<reference evidence="1 2" key="1">
    <citation type="submission" date="2018-08" db="EMBL/GenBank/DDBJ databases">
        <title>A genome reference for cultivated species of the human gut microbiota.</title>
        <authorList>
            <person name="Zou Y."/>
            <person name="Xue W."/>
            <person name="Luo G."/>
        </authorList>
    </citation>
    <scope>NUCLEOTIDE SEQUENCE [LARGE SCALE GENOMIC DNA]</scope>
    <source>
        <strain evidence="1 2">AF42-9</strain>
    </source>
</reference>
<dbReference type="EMBL" id="QRNO01000014">
    <property type="protein sequence ID" value="RHK51598.1"/>
    <property type="molecule type" value="Genomic_DNA"/>
</dbReference>
<comment type="caution">
    <text evidence="1">The sequence shown here is derived from an EMBL/GenBank/DDBJ whole genome shotgun (WGS) entry which is preliminary data.</text>
</comment>
<evidence type="ECO:0000313" key="1">
    <source>
        <dbReference type="EMBL" id="RHK51598.1"/>
    </source>
</evidence>
<keyword evidence="2" id="KW-1185">Reference proteome</keyword>
<proteinExistence type="predicted"/>
<sequence>MAHRKIPYTKYASTYDQQIKLLGSRGVVITDVEKAKEYLSDIGYYRLGFYVYPFELTYPFLDHRRSHNVIPGTRIEDIVAFYYYDLDLRNLLNRYLSRIEVAIRTSIIYELSNKYSTNQYWYVDPAIVDNSFIQTFTTQYYGKIKLKDPIKRHHRKYLGSYAPAWKAMEYMTFGNLENLYDKLKCNADKSLISNLLGEPAIGVFKNYLSVVREVRNSCAHGNVIVGMSLTNNVKTGAACPTLPIGTQNTFYGALRVIDFLLRKVSVNRSNDMWKEIYKATNRLYKISPNLRPLVEQKTGIVLPNDYKEEVL</sequence>
<evidence type="ECO:0000313" key="2">
    <source>
        <dbReference type="Proteomes" id="UP000286598"/>
    </source>
</evidence>
<accession>A0A415GNV0</accession>
<dbReference type="Proteomes" id="UP000286598">
    <property type="component" value="Unassembled WGS sequence"/>
</dbReference>
<dbReference type="RefSeq" id="WP_118354911.1">
    <property type="nucleotide sequence ID" value="NZ_CATYDQ010000019.1"/>
</dbReference>
<organism evidence="1 2">
    <name type="scientific">Leyella stercorea</name>
    <dbReference type="NCBI Taxonomy" id="363265"/>
    <lineage>
        <taxon>Bacteria</taxon>
        <taxon>Pseudomonadati</taxon>
        <taxon>Bacteroidota</taxon>
        <taxon>Bacteroidia</taxon>
        <taxon>Bacteroidales</taxon>
        <taxon>Prevotellaceae</taxon>
        <taxon>Leyella</taxon>
    </lineage>
</organism>
<dbReference type="Pfam" id="PF07751">
    <property type="entry name" value="Abi_2"/>
    <property type="match status" value="1"/>
</dbReference>
<protein>
    <submittedName>
        <fullName evidence="1">Abi family protein</fullName>
    </submittedName>
</protein>
<name>A0A415GNV0_9BACT</name>